<proteinExistence type="predicted"/>
<reference evidence="1" key="1">
    <citation type="submission" date="2013-11" db="EMBL/GenBank/DDBJ databases">
        <title>Draft genome sequence and annotation of the entomopathogenic bacteria, Xenorhabdus cabanillasi strain JM26 and Xenorhabdus szentirmai strain DSM 16338.</title>
        <authorList>
            <person name="Gualtieri M."/>
            <person name="Ogier J.C."/>
            <person name="Pages S."/>
            <person name="Givaudan A."/>
            <person name="Gaudriault S."/>
        </authorList>
    </citation>
    <scope>NUCLEOTIDE SEQUENCE [LARGE SCALE GENOMIC DNA]</scope>
    <source>
        <strain evidence="1">DSM 16338</strain>
    </source>
</reference>
<keyword evidence="2" id="KW-1185">Reference proteome</keyword>
<organism evidence="1 2">
    <name type="scientific">Xenorhabdus szentirmaii DSM 16338</name>
    <dbReference type="NCBI Taxonomy" id="1427518"/>
    <lineage>
        <taxon>Bacteria</taxon>
        <taxon>Pseudomonadati</taxon>
        <taxon>Pseudomonadota</taxon>
        <taxon>Gammaproteobacteria</taxon>
        <taxon>Enterobacterales</taxon>
        <taxon>Morganellaceae</taxon>
        <taxon>Xenorhabdus</taxon>
    </lineage>
</organism>
<sequence>MAQLKVNVKVHWVDEKQGGKVRLPLNRRYYVTTESMKGKGGKACPWSLALDITSNNNEGGSRVGFGTAYFLFDEAPDFLLIQGAVLNVYEGPKRVAMIEVL</sequence>
<evidence type="ECO:0000313" key="1">
    <source>
        <dbReference type="EMBL" id="CDL84953.1"/>
    </source>
</evidence>
<evidence type="ECO:0000313" key="2">
    <source>
        <dbReference type="Proteomes" id="UP000019202"/>
    </source>
</evidence>
<comment type="caution">
    <text evidence="1">The sequence shown here is derived from an EMBL/GenBank/DDBJ whole genome shotgun (WGS) entry which is preliminary data.</text>
</comment>
<accession>W1J4I4</accession>
<name>W1J4I4_9GAMM</name>
<protein>
    <submittedName>
        <fullName evidence="1">Uncharacterized protein</fullName>
    </submittedName>
</protein>
<dbReference type="OrthoDB" id="6447821at2"/>
<dbReference type="EMBL" id="CBXF010000121">
    <property type="protein sequence ID" value="CDL84953.1"/>
    <property type="molecule type" value="Genomic_DNA"/>
</dbReference>
<dbReference type="GeneID" id="97125776"/>
<gene>
    <name evidence="1" type="ORF">XSR1_60002</name>
</gene>
<dbReference type="RefSeq" id="WP_051462537.1">
    <property type="nucleotide sequence ID" value="NZ_CAWLWS010000121.1"/>
</dbReference>
<dbReference type="Proteomes" id="UP000019202">
    <property type="component" value="Unassembled WGS sequence"/>
</dbReference>
<dbReference type="AlphaFoldDB" id="W1J4I4"/>